<dbReference type="InterPro" id="IPR003661">
    <property type="entry name" value="HisK_dim/P_dom"/>
</dbReference>
<name>A0A9W6VIP3_9PSEU</name>
<keyword evidence="6 11" id="KW-0812">Transmembrane</keyword>
<dbReference type="InterPro" id="IPR003660">
    <property type="entry name" value="HAMP_dom"/>
</dbReference>
<dbReference type="Pfam" id="PF02518">
    <property type="entry name" value="HATPase_c"/>
    <property type="match status" value="1"/>
</dbReference>
<dbReference type="Pfam" id="PF00512">
    <property type="entry name" value="HisKA"/>
    <property type="match status" value="1"/>
</dbReference>
<evidence type="ECO:0000256" key="2">
    <source>
        <dbReference type="ARBA" id="ARBA00004236"/>
    </source>
</evidence>
<accession>A0A9W6VIP3</accession>
<evidence type="ECO:0000259" key="13">
    <source>
        <dbReference type="PROSITE" id="PS50885"/>
    </source>
</evidence>
<keyword evidence="8 11" id="KW-1133">Transmembrane helix</keyword>
<dbReference type="InterPro" id="IPR003594">
    <property type="entry name" value="HATPase_dom"/>
</dbReference>
<dbReference type="Gene3D" id="6.10.340.10">
    <property type="match status" value="1"/>
</dbReference>
<dbReference type="Gene3D" id="3.30.565.10">
    <property type="entry name" value="Histidine kinase-like ATPase, C-terminal domain"/>
    <property type="match status" value="1"/>
</dbReference>
<evidence type="ECO:0000256" key="7">
    <source>
        <dbReference type="ARBA" id="ARBA00022777"/>
    </source>
</evidence>
<reference evidence="14" key="1">
    <citation type="submission" date="2023-03" db="EMBL/GenBank/DDBJ databases">
        <title>Amycolatopsis taiwanensis NBRC 103393.</title>
        <authorList>
            <person name="Ichikawa N."/>
            <person name="Sato H."/>
            <person name="Tonouchi N."/>
        </authorList>
    </citation>
    <scope>NUCLEOTIDE SEQUENCE</scope>
    <source>
        <strain evidence="14">NBRC 103393</strain>
    </source>
</reference>
<dbReference type="InterPro" id="IPR005467">
    <property type="entry name" value="His_kinase_dom"/>
</dbReference>
<evidence type="ECO:0000256" key="6">
    <source>
        <dbReference type="ARBA" id="ARBA00022692"/>
    </source>
</evidence>
<evidence type="ECO:0000313" key="14">
    <source>
        <dbReference type="EMBL" id="GLY69905.1"/>
    </source>
</evidence>
<gene>
    <name evidence="14" type="ORF">Atai01_65240</name>
</gene>
<dbReference type="Proteomes" id="UP001165136">
    <property type="component" value="Unassembled WGS sequence"/>
</dbReference>
<comment type="subcellular location">
    <subcellularLocation>
        <location evidence="2">Cell membrane</location>
    </subcellularLocation>
</comment>
<dbReference type="SUPFAM" id="SSF47384">
    <property type="entry name" value="Homodimeric domain of signal transducing histidine kinase"/>
    <property type="match status" value="1"/>
</dbReference>
<keyword evidence="7 14" id="KW-0418">Kinase</keyword>
<dbReference type="Pfam" id="PF00672">
    <property type="entry name" value="HAMP"/>
    <property type="match status" value="1"/>
</dbReference>
<evidence type="ECO:0000256" key="5">
    <source>
        <dbReference type="ARBA" id="ARBA00022679"/>
    </source>
</evidence>
<feature type="domain" description="Histidine kinase" evidence="12">
    <location>
        <begin position="187"/>
        <end position="395"/>
    </location>
</feature>
<dbReference type="SMART" id="SM00387">
    <property type="entry name" value="HATPase_c"/>
    <property type="match status" value="1"/>
</dbReference>
<feature type="transmembrane region" description="Helical" evidence="11">
    <location>
        <begin position="12"/>
        <end position="35"/>
    </location>
</feature>
<evidence type="ECO:0000259" key="12">
    <source>
        <dbReference type="PROSITE" id="PS50109"/>
    </source>
</evidence>
<feature type="domain" description="HAMP" evidence="13">
    <location>
        <begin position="126"/>
        <end position="179"/>
    </location>
</feature>
<organism evidence="14 15">
    <name type="scientific">Amycolatopsis taiwanensis</name>
    <dbReference type="NCBI Taxonomy" id="342230"/>
    <lineage>
        <taxon>Bacteria</taxon>
        <taxon>Bacillati</taxon>
        <taxon>Actinomycetota</taxon>
        <taxon>Actinomycetes</taxon>
        <taxon>Pseudonocardiales</taxon>
        <taxon>Pseudonocardiaceae</taxon>
        <taxon>Amycolatopsis</taxon>
    </lineage>
</organism>
<dbReference type="InterPro" id="IPR004358">
    <property type="entry name" value="Sig_transdc_His_kin-like_C"/>
</dbReference>
<evidence type="ECO:0000256" key="10">
    <source>
        <dbReference type="ARBA" id="ARBA00023136"/>
    </source>
</evidence>
<evidence type="ECO:0000256" key="3">
    <source>
        <dbReference type="ARBA" id="ARBA00012438"/>
    </source>
</evidence>
<keyword evidence="9" id="KW-0902">Two-component regulatory system</keyword>
<keyword evidence="5" id="KW-0808">Transferase</keyword>
<keyword evidence="4" id="KW-0597">Phosphoprotein</keyword>
<dbReference type="InterPro" id="IPR036890">
    <property type="entry name" value="HATPase_C_sf"/>
</dbReference>
<dbReference type="PROSITE" id="PS51257">
    <property type="entry name" value="PROKAR_LIPOPROTEIN"/>
    <property type="match status" value="1"/>
</dbReference>
<sequence>MTQPRLTVRARLTLLYTGLFAACGAVVVAVTYGLVAGLPVSVSGPDGAWAQVTDPEGVLDRCRQAAQTGELDPGLQTKCVSLAEGGFLNGALAQQQATLSHLLGYSLTTLAVVIALAAVAGWIVAGRVLRPVHQITAAARAASEHNLSARVALTGPRDELRDLADTFDDMLARLQATFDGQQRFIANASHELRTPLTVMRTALDVVLAKRDPTPADLLGMGRDIRVAVDHADRLVEALLTLARNERGLSVREEVDLATVAEDVLDATDLRGRYPHPTLRPATTSGDPVLLERLVANLVDNAVRYNASGGEIWLSTSKVDGQVRLVVANTGPVVPPDGLTGLFEPFQRLHDRTTRDGFGLGLALVASIAAVHQGRVAATPRPAGGLTVTVTLPALPGPG</sequence>
<dbReference type="CDD" id="cd00082">
    <property type="entry name" value="HisKA"/>
    <property type="match status" value="1"/>
</dbReference>
<evidence type="ECO:0000256" key="8">
    <source>
        <dbReference type="ARBA" id="ARBA00022989"/>
    </source>
</evidence>
<comment type="caution">
    <text evidence="14">The sequence shown here is derived from an EMBL/GenBank/DDBJ whole genome shotgun (WGS) entry which is preliminary data.</text>
</comment>
<evidence type="ECO:0000256" key="9">
    <source>
        <dbReference type="ARBA" id="ARBA00023012"/>
    </source>
</evidence>
<dbReference type="SMART" id="SM00388">
    <property type="entry name" value="HisKA"/>
    <property type="match status" value="1"/>
</dbReference>
<keyword evidence="15" id="KW-1185">Reference proteome</keyword>
<dbReference type="PANTHER" id="PTHR45436">
    <property type="entry name" value="SENSOR HISTIDINE KINASE YKOH"/>
    <property type="match status" value="1"/>
</dbReference>
<dbReference type="EC" id="2.7.13.3" evidence="3"/>
<dbReference type="EMBL" id="BSTI01000019">
    <property type="protein sequence ID" value="GLY69905.1"/>
    <property type="molecule type" value="Genomic_DNA"/>
</dbReference>
<dbReference type="PROSITE" id="PS50885">
    <property type="entry name" value="HAMP"/>
    <property type="match status" value="1"/>
</dbReference>
<keyword evidence="10 11" id="KW-0472">Membrane</keyword>
<evidence type="ECO:0000256" key="4">
    <source>
        <dbReference type="ARBA" id="ARBA00022553"/>
    </source>
</evidence>
<dbReference type="PRINTS" id="PR00344">
    <property type="entry name" value="BCTRLSENSOR"/>
</dbReference>
<protein>
    <recommendedName>
        <fullName evidence="3">histidine kinase</fullName>
        <ecNumber evidence="3">2.7.13.3</ecNumber>
    </recommendedName>
</protein>
<dbReference type="SUPFAM" id="SSF158472">
    <property type="entry name" value="HAMP domain-like"/>
    <property type="match status" value="1"/>
</dbReference>
<feature type="transmembrane region" description="Helical" evidence="11">
    <location>
        <begin position="102"/>
        <end position="125"/>
    </location>
</feature>
<proteinExistence type="predicted"/>
<dbReference type="GO" id="GO:0000155">
    <property type="term" value="F:phosphorelay sensor kinase activity"/>
    <property type="evidence" value="ECO:0007669"/>
    <property type="project" value="InterPro"/>
</dbReference>
<dbReference type="InterPro" id="IPR036097">
    <property type="entry name" value="HisK_dim/P_sf"/>
</dbReference>
<dbReference type="CDD" id="cd06225">
    <property type="entry name" value="HAMP"/>
    <property type="match status" value="1"/>
</dbReference>
<evidence type="ECO:0000256" key="1">
    <source>
        <dbReference type="ARBA" id="ARBA00000085"/>
    </source>
</evidence>
<dbReference type="AlphaFoldDB" id="A0A9W6VIP3"/>
<dbReference type="RefSeq" id="WP_043842773.1">
    <property type="nucleotide sequence ID" value="NZ_BSTI01000019.1"/>
</dbReference>
<comment type="catalytic activity">
    <reaction evidence="1">
        <text>ATP + protein L-histidine = ADP + protein N-phospho-L-histidine.</text>
        <dbReference type="EC" id="2.7.13.3"/>
    </reaction>
</comment>
<evidence type="ECO:0000313" key="15">
    <source>
        <dbReference type="Proteomes" id="UP001165136"/>
    </source>
</evidence>
<dbReference type="GO" id="GO:0005886">
    <property type="term" value="C:plasma membrane"/>
    <property type="evidence" value="ECO:0007669"/>
    <property type="project" value="UniProtKB-SubCell"/>
</dbReference>
<dbReference type="PROSITE" id="PS50109">
    <property type="entry name" value="HIS_KIN"/>
    <property type="match status" value="1"/>
</dbReference>
<dbReference type="PANTHER" id="PTHR45436:SF5">
    <property type="entry name" value="SENSOR HISTIDINE KINASE TRCS"/>
    <property type="match status" value="1"/>
</dbReference>
<dbReference type="SMART" id="SM00304">
    <property type="entry name" value="HAMP"/>
    <property type="match status" value="1"/>
</dbReference>
<dbReference type="SUPFAM" id="SSF55874">
    <property type="entry name" value="ATPase domain of HSP90 chaperone/DNA topoisomerase II/histidine kinase"/>
    <property type="match status" value="1"/>
</dbReference>
<evidence type="ECO:0000256" key="11">
    <source>
        <dbReference type="SAM" id="Phobius"/>
    </source>
</evidence>
<dbReference type="InterPro" id="IPR050428">
    <property type="entry name" value="TCS_sensor_his_kinase"/>
</dbReference>
<dbReference type="Gene3D" id="1.10.287.130">
    <property type="match status" value="1"/>
</dbReference>